<gene>
    <name evidence="2" type="primary">acpP_1</name>
    <name evidence="2" type="ORF">BSF38_00382</name>
</gene>
<dbReference type="InterPro" id="IPR009081">
    <property type="entry name" value="PP-bd_ACP"/>
</dbReference>
<reference evidence="3" key="1">
    <citation type="submission" date="2016-12" db="EMBL/GenBank/DDBJ databases">
        <title>Comparative genomics of four Isosphaeraceae planctomycetes: a common pool of plasmids and glycoside hydrolase genes.</title>
        <authorList>
            <person name="Ivanova A."/>
        </authorList>
    </citation>
    <scope>NUCLEOTIDE SEQUENCE [LARGE SCALE GENOMIC DNA]</scope>
    <source>
        <strain evidence="3">PX4</strain>
    </source>
</reference>
<evidence type="ECO:0000313" key="2">
    <source>
        <dbReference type="EMBL" id="APW58969.1"/>
    </source>
</evidence>
<evidence type="ECO:0000259" key="1">
    <source>
        <dbReference type="PROSITE" id="PS50075"/>
    </source>
</evidence>
<dbReference type="Pfam" id="PF00550">
    <property type="entry name" value="PP-binding"/>
    <property type="match status" value="1"/>
</dbReference>
<feature type="domain" description="Carrier" evidence="1">
    <location>
        <begin position="10"/>
        <end position="94"/>
    </location>
</feature>
<dbReference type="Proteomes" id="UP000186309">
    <property type="component" value="Chromosome"/>
</dbReference>
<organism evidence="2 3">
    <name type="scientific">Paludisphaera borealis</name>
    <dbReference type="NCBI Taxonomy" id="1387353"/>
    <lineage>
        <taxon>Bacteria</taxon>
        <taxon>Pseudomonadati</taxon>
        <taxon>Planctomycetota</taxon>
        <taxon>Planctomycetia</taxon>
        <taxon>Isosphaerales</taxon>
        <taxon>Isosphaeraceae</taxon>
        <taxon>Paludisphaera</taxon>
    </lineage>
</organism>
<evidence type="ECO:0000313" key="3">
    <source>
        <dbReference type="Proteomes" id="UP000186309"/>
    </source>
</evidence>
<dbReference type="STRING" id="1387353.BSF38_00382"/>
<protein>
    <submittedName>
        <fullName evidence="2">Acyl carrier protein</fullName>
    </submittedName>
</protein>
<proteinExistence type="predicted"/>
<dbReference type="OrthoDB" id="278306at2"/>
<dbReference type="KEGG" id="pbor:BSF38_00382"/>
<dbReference type="PROSITE" id="PS50075">
    <property type="entry name" value="CARRIER"/>
    <property type="match status" value="1"/>
</dbReference>
<keyword evidence="3" id="KW-1185">Reference proteome</keyword>
<dbReference type="SUPFAM" id="SSF47336">
    <property type="entry name" value="ACP-like"/>
    <property type="match status" value="1"/>
</dbReference>
<dbReference type="EMBL" id="CP019082">
    <property type="protein sequence ID" value="APW58969.1"/>
    <property type="molecule type" value="Genomic_DNA"/>
</dbReference>
<dbReference type="Gene3D" id="1.10.1200.10">
    <property type="entry name" value="ACP-like"/>
    <property type="match status" value="1"/>
</dbReference>
<dbReference type="InterPro" id="IPR036736">
    <property type="entry name" value="ACP-like_sf"/>
</dbReference>
<dbReference type="RefSeq" id="WP_076343212.1">
    <property type="nucleotide sequence ID" value="NZ_CP019082.1"/>
</dbReference>
<dbReference type="AlphaFoldDB" id="A0A1U7CJ61"/>
<accession>A0A1U7CJ61</accession>
<name>A0A1U7CJ61_9BACT</name>
<sequence length="94" mass="10358">MNAATNESDMEILDDLRQVFRDGLGVEPVDPITPATRFFADLGLASIDAVVLGEELQKRYGRPLPFNDLLAELGGRAERDLTVGELVVFLQQNL</sequence>